<feature type="domain" description="NADH:flavin oxidoreductase/NADH oxidase N-terminal" evidence="3">
    <location>
        <begin position="33"/>
        <end position="265"/>
    </location>
</feature>
<keyword evidence="1" id="KW-0285">Flavoprotein</keyword>
<evidence type="ECO:0000259" key="3">
    <source>
        <dbReference type="Pfam" id="PF00724"/>
    </source>
</evidence>
<reference evidence="4" key="1">
    <citation type="journal article" date="2020" name="mSystems">
        <title>Genome- and Community-Level Interaction Insights into Carbon Utilization and Element Cycling Functions of Hydrothermarchaeota in Hydrothermal Sediment.</title>
        <authorList>
            <person name="Zhou Z."/>
            <person name="Liu Y."/>
            <person name="Xu W."/>
            <person name="Pan J."/>
            <person name="Luo Z.H."/>
            <person name="Li M."/>
        </authorList>
    </citation>
    <scope>NUCLEOTIDE SEQUENCE [LARGE SCALE GENOMIC DNA]</scope>
    <source>
        <strain evidence="4">SpSt-339</strain>
    </source>
</reference>
<name>A0A7C2K1U5_9PLAN</name>
<accession>A0A7C2K1U5</accession>
<dbReference type="PANTHER" id="PTHR43656:SF2">
    <property type="entry name" value="BINDING OXIDOREDUCTASE, PUTATIVE (AFU_ORTHOLOGUE AFUA_2G08260)-RELATED"/>
    <property type="match status" value="1"/>
</dbReference>
<keyword evidence="2" id="KW-0560">Oxidoreductase</keyword>
<evidence type="ECO:0000256" key="2">
    <source>
        <dbReference type="ARBA" id="ARBA00023002"/>
    </source>
</evidence>
<sequence>MARYFKYKTSDDLRSDAAALGQTIELSEDLSPLFRPISVGGRTVGNRLCVQPMEGCDGTLDGWPDELTYRRYLRFGAGGAKLIWGEATAIADDARMNPRQLWLHDGSAAAIERMLADCRAAHRQSSGTDADLLLGLQLTHSGRYSYRGPRLGTRCPLLDPLTRDRATGQPIGADYPILGDDDLRRIEDQYLVAARLAAKIGCDFVDIKQCHRYLLSELLGARNRPGEYGGPLENRTRLVRNVIQRIRAELPQLLVATRMNCYDGVPFRGAGEAFVGEPVPHDTPVTTAFGVDEQDHSRIDLTEPLQVVKWLRDWGVCLINVSLGNPYANPHFVRPAEFPPIDGYHAPEHPLLGVLRHFSVAAMIQQAVPDLPVVGSGYTWLQEFFPAAGAANVAAGRCSFVGLGRGTLSQPDFARHLQSSGELHRKTICRTFSYCTNLMRTKDHPLGQYATGCPPFDKDVYGPLWKEAEAKRAPKPAG</sequence>
<dbReference type="EMBL" id="DSOK01000435">
    <property type="protein sequence ID" value="HEN16940.1"/>
    <property type="molecule type" value="Genomic_DNA"/>
</dbReference>
<gene>
    <name evidence="4" type="ORF">ENQ76_15880</name>
</gene>
<dbReference type="Pfam" id="PF00724">
    <property type="entry name" value="Oxidored_FMN"/>
    <property type="match status" value="1"/>
</dbReference>
<dbReference type="InterPro" id="IPR013785">
    <property type="entry name" value="Aldolase_TIM"/>
</dbReference>
<comment type="caution">
    <text evidence="4">The sequence shown here is derived from an EMBL/GenBank/DDBJ whole genome shotgun (WGS) entry which is preliminary data.</text>
</comment>
<evidence type="ECO:0000256" key="1">
    <source>
        <dbReference type="ARBA" id="ARBA00022630"/>
    </source>
</evidence>
<dbReference type="InterPro" id="IPR051799">
    <property type="entry name" value="NADH_flavin_oxidoreductase"/>
</dbReference>
<evidence type="ECO:0000313" key="4">
    <source>
        <dbReference type="EMBL" id="HEN16940.1"/>
    </source>
</evidence>
<dbReference type="PANTHER" id="PTHR43656">
    <property type="entry name" value="BINDING OXIDOREDUCTASE, PUTATIVE (AFU_ORTHOLOGUE AFUA_2G08260)-RELATED"/>
    <property type="match status" value="1"/>
</dbReference>
<dbReference type="InterPro" id="IPR001155">
    <property type="entry name" value="OxRdtase_FMN_N"/>
</dbReference>
<dbReference type="Gene3D" id="3.20.20.70">
    <property type="entry name" value="Aldolase class I"/>
    <property type="match status" value="1"/>
</dbReference>
<dbReference type="GO" id="GO:0016491">
    <property type="term" value="F:oxidoreductase activity"/>
    <property type="evidence" value="ECO:0007669"/>
    <property type="project" value="UniProtKB-KW"/>
</dbReference>
<dbReference type="SUPFAM" id="SSF51395">
    <property type="entry name" value="FMN-linked oxidoreductases"/>
    <property type="match status" value="1"/>
</dbReference>
<protein>
    <submittedName>
        <fullName evidence="4">NADH:flavin oxidoreductase</fullName>
    </submittedName>
</protein>
<proteinExistence type="predicted"/>
<dbReference type="GO" id="GO:0010181">
    <property type="term" value="F:FMN binding"/>
    <property type="evidence" value="ECO:0007669"/>
    <property type="project" value="InterPro"/>
</dbReference>
<organism evidence="4">
    <name type="scientific">Schlesneria paludicola</name>
    <dbReference type="NCBI Taxonomy" id="360056"/>
    <lineage>
        <taxon>Bacteria</taxon>
        <taxon>Pseudomonadati</taxon>
        <taxon>Planctomycetota</taxon>
        <taxon>Planctomycetia</taxon>
        <taxon>Planctomycetales</taxon>
        <taxon>Planctomycetaceae</taxon>
        <taxon>Schlesneria</taxon>
    </lineage>
</organism>
<dbReference type="AlphaFoldDB" id="A0A7C2K1U5"/>